<dbReference type="InterPro" id="IPR001539">
    <property type="entry name" value="Peptidase_U32"/>
</dbReference>
<dbReference type="Pfam" id="PF01136">
    <property type="entry name" value="Peptidase_U32"/>
    <property type="match status" value="1"/>
</dbReference>
<evidence type="ECO:0000313" key="3">
    <source>
        <dbReference type="Proteomes" id="UP000043763"/>
    </source>
</evidence>
<dbReference type="InterPro" id="IPR020988">
    <property type="entry name" value="Pept_U32_collagenase"/>
</dbReference>
<dbReference type="SUPFAM" id="SSF51395">
    <property type="entry name" value="FMN-linked oxidoreductases"/>
    <property type="match status" value="1"/>
</dbReference>
<evidence type="ECO:0000259" key="1">
    <source>
        <dbReference type="Pfam" id="PF12392"/>
    </source>
</evidence>
<keyword evidence="3" id="KW-1185">Reference proteome</keyword>
<dbReference type="Proteomes" id="UP000043763">
    <property type="component" value="Unassembled WGS sequence"/>
</dbReference>
<proteinExistence type="predicted"/>
<gene>
    <name evidence="2" type="ORF">BRSU_2712</name>
</gene>
<reference evidence="3" key="1">
    <citation type="submission" date="2015-04" db="EMBL/GenBank/DDBJ databases">
        <authorList>
            <person name="Mushtaq Mamoona"/>
        </authorList>
    </citation>
    <scope>NUCLEOTIDE SEQUENCE [LARGE SCALE GENOMIC DNA]</scope>
    <source>
        <strain evidence="3">AN4859/03</strain>
    </source>
</reference>
<dbReference type="AlphaFoldDB" id="A0A0G4KBD9"/>
<evidence type="ECO:0000313" key="2">
    <source>
        <dbReference type="EMBL" id="CRF35525.1"/>
    </source>
</evidence>
<dbReference type="PANTHER" id="PTHR30217:SF10">
    <property type="entry name" value="23S RRNA 5-HYDROXYCYTIDINE C2501 SYNTHASE"/>
    <property type="match status" value="1"/>
</dbReference>
<dbReference type="InterPro" id="IPR051454">
    <property type="entry name" value="RNA/ubiquinone_mod_enzymes"/>
</dbReference>
<organism evidence="2 3">
    <name type="scientific">Brachyspira suanatina</name>
    <dbReference type="NCBI Taxonomy" id="381802"/>
    <lineage>
        <taxon>Bacteria</taxon>
        <taxon>Pseudomonadati</taxon>
        <taxon>Spirochaetota</taxon>
        <taxon>Spirochaetia</taxon>
        <taxon>Brachyspirales</taxon>
        <taxon>Brachyspiraceae</taxon>
        <taxon>Brachyspira</taxon>
    </lineage>
</organism>
<dbReference type="Pfam" id="PF12392">
    <property type="entry name" value="DUF3656"/>
    <property type="match status" value="1"/>
</dbReference>
<accession>A0A0G4KBD9</accession>
<protein>
    <submittedName>
        <fullName evidence="2">Peptidase U32</fullName>
    </submittedName>
</protein>
<sequence>MENKLNIKTQNKKIELLAPVGDERGLKAAVNAGADAVYFGTKSFNARVGAAENFDEKALEENIKFAKLRNVNVYITVNTLVYNDEIDKVLPLIKTVSDFGADAIIVQDLGIIDIVRNNLNIAMHASTQMSCNNLDSVKLLKSIGIDRVVLAREMSLENIKYIRDNTDMELETFVHGALCVSFSGQCAYSYLHGGRSANRGACAQPCRMEYTGGKTDYPLSTKDLMTIDIIPNLLESGITSFKIEGRAKRSEYVAVATSIYRHAIDLALENKDIPTQKYREDLMKIFNRGGFSQGYYYNSKDIFENYKPSHDGEYIGEVTAYKKNKIYIKAEKELNVYDGLSFGDSGKVGMQISDLYKDNVRVKRAKGNLSFSAVLKNVNIGDEVYRTTDKLQMDEADKIIESDHFKHLLDLNCIIGFNNEKIKLIVNSKYDERLNNIEYISDYTVQEAKTKATTKEDIFNSLSKTGGTVFEFENINIEENFKNPFIPVKILNEARRCIIEKLESILMQSKKINYNKDCEKNINYPNTDIKVLIANSEEKINLYSDIHYDKKILFPNVYDENIIKLFEAKKIDGILLPHVTFDKDIEVIKSIVEKTNNMIVICNNLGHIEALKGKAILWAGIGLNAINNYSVNLLYKLGIDTVISAIEAGKNLKHTLSVKEGFIPAMNFAFCPKSMSVGCSKCKEEDIIDHRGNTVIFDCVRMHNKTSFILEKIKNKNGNIYYSIY</sequence>
<feature type="domain" description="Peptidase U32 collagenase" evidence="1">
    <location>
        <begin position="384"/>
        <end position="504"/>
    </location>
</feature>
<name>A0A0G4KBD9_9SPIR</name>
<dbReference type="EMBL" id="CVLB01000003">
    <property type="protein sequence ID" value="CRF35525.1"/>
    <property type="molecule type" value="Genomic_DNA"/>
</dbReference>
<dbReference type="RefSeq" id="WP_048596075.1">
    <property type="nucleotide sequence ID" value="NZ_CVLB01000003.1"/>
</dbReference>
<dbReference type="PANTHER" id="PTHR30217">
    <property type="entry name" value="PEPTIDASE U32 FAMILY"/>
    <property type="match status" value="1"/>
</dbReference>